<dbReference type="SUPFAM" id="SSF56645">
    <property type="entry name" value="Acyl-CoA dehydrogenase NM domain-like"/>
    <property type="match status" value="1"/>
</dbReference>
<dbReference type="PANTHER" id="PTHR43884:SF12">
    <property type="entry name" value="ISOVALERYL-COA DEHYDROGENASE, MITOCHONDRIAL-RELATED"/>
    <property type="match status" value="1"/>
</dbReference>
<comment type="caution">
    <text evidence="9">The sequence shown here is derived from an EMBL/GenBank/DDBJ whole genome shotgun (WGS) entry which is preliminary data.</text>
</comment>
<dbReference type="InterPro" id="IPR036250">
    <property type="entry name" value="AcylCo_DH-like_C"/>
</dbReference>
<dbReference type="OrthoDB" id="8876745at2"/>
<evidence type="ECO:0000313" key="10">
    <source>
        <dbReference type="Proteomes" id="UP000218934"/>
    </source>
</evidence>
<dbReference type="GO" id="GO:0050660">
    <property type="term" value="F:flavin adenine dinucleotide binding"/>
    <property type="evidence" value="ECO:0007669"/>
    <property type="project" value="InterPro"/>
</dbReference>
<dbReference type="RefSeq" id="WP_066964143.1">
    <property type="nucleotide sequence ID" value="NZ_CP023449.1"/>
</dbReference>
<dbReference type="InterPro" id="IPR009075">
    <property type="entry name" value="AcylCo_DH/oxidase_C"/>
</dbReference>
<gene>
    <name evidence="9" type="ORF">COO09_18920</name>
</gene>
<dbReference type="Proteomes" id="UP000218934">
    <property type="component" value="Unassembled WGS sequence"/>
</dbReference>
<keyword evidence="3 5" id="KW-0285">Flavoprotein</keyword>
<dbReference type="InterPro" id="IPR046373">
    <property type="entry name" value="Acyl-CoA_Oxase/DH_mid-dom_sf"/>
</dbReference>
<proteinExistence type="inferred from homology"/>
<dbReference type="Pfam" id="PF02771">
    <property type="entry name" value="Acyl-CoA_dh_N"/>
    <property type="match status" value="1"/>
</dbReference>
<keyword evidence="5" id="KW-0560">Oxidoreductase</keyword>
<dbReference type="Pfam" id="PF02770">
    <property type="entry name" value="Acyl-CoA_dh_M"/>
    <property type="match status" value="1"/>
</dbReference>
<dbReference type="GO" id="GO:0003995">
    <property type="term" value="F:acyl-CoA dehydrogenase activity"/>
    <property type="evidence" value="ECO:0007669"/>
    <property type="project" value="InterPro"/>
</dbReference>
<sequence>MTDGWLNWPMEAAAFPEALASGIAPIAELADRIAADVKEDAYERLEAGDRMLLRSCIADMGDLGLLGAEVPVKRGGAGLSTVECCRIAEALGPLGGFSVAYAAHSGLATTPLASYADDALAGRYLPRLMSGEWIGGYCLTEPGSGSDAQAAKARAVPVEGGWRLSGTKAWISNGGIADLFVVFAQFMGEAGPALSACVVERGWAGVSIGAEERKLGMASSSTTTVSFDEVFVPEENLIGLLGMGARIAFGTLNSGRMKIGAVSVGVCRDLLRQSRDYAGERQSFGSPIIRLAAVKEKLAVMAARTFALEAVVYRVAATIDADQGAGISRHEVLAGRQAEAALVKVLGSETLAYCADEAIQIHGGNGFSEEYRPARAYRDARVQRIYEGTNEINRALAVRAFVKRWRGMLPGSGDAPPQADRLSRLARSVLGAMADTGLDEAAATPAADIMLALIEAESALLRARHVPDRPGLARLAELAALEAERRALDAGLRLPPAIRAAAEPILHDMFAGLAQRDRAAAIAGAADALDDPVFG</sequence>
<evidence type="ECO:0000256" key="4">
    <source>
        <dbReference type="ARBA" id="ARBA00022827"/>
    </source>
</evidence>
<dbReference type="Gene3D" id="1.20.140.10">
    <property type="entry name" value="Butyryl-CoA Dehydrogenase, subunit A, domain 3"/>
    <property type="match status" value="1"/>
</dbReference>
<dbReference type="InterPro" id="IPR006089">
    <property type="entry name" value="Acyl-CoA_DH_CS"/>
</dbReference>
<evidence type="ECO:0000313" key="9">
    <source>
        <dbReference type="EMBL" id="PCE40667.1"/>
    </source>
</evidence>
<dbReference type="SUPFAM" id="SSF47203">
    <property type="entry name" value="Acyl-CoA dehydrogenase C-terminal domain-like"/>
    <property type="match status" value="1"/>
</dbReference>
<organism evidence="9 10">
    <name type="scientific">Rhizorhabdus dicambivorans</name>
    <dbReference type="NCBI Taxonomy" id="1850238"/>
    <lineage>
        <taxon>Bacteria</taxon>
        <taxon>Pseudomonadati</taxon>
        <taxon>Pseudomonadota</taxon>
        <taxon>Alphaproteobacteria</taxon>
        <taxon>Sphingomonadales</taxon>
        <taxon>Sphingomonadaceae</taxon>
        <taxon>Rhizorhabdus</taxon>
    </lineage>
</organism>
<evidence type="ECO:0000259" key="6">
    <source>
        <dbReference type="Pfam" id="PF00441"/>
    </source>
</evidence>
<keyword evidence="10" id="KW-1185">Reference proteome</keyword>
<evidence type="ECO:0000256" key="1">
    <source>
        <dbReference type="ARBA" id="ARBA00001974"/>
    </source>
</evidence>
<dbReference type="KEGG" id="rdi:CMV14_05020"/>
<dbReference type="InterPro" id="IPR013786">
    <property type="entry name" value="AcylCoA_DH/ox_N"/>
</dbReference>
<dbReference type="InterPro" id="IPR009100">
    <property type="entry name" value="AcylCoA_DH/oxidase_NM_dom_sf"/>
</dbReference>
<comment type="similarity">
    <text evidence="2 5">Belongs to the acyl-CoA dehydrogenase family.</text>
</comment>
<dbReference type="PROSITE" id="PS00072">
    <property type="entry name" value="ACYL_COA_DH_1"/>
    <property type="match status" value="1"/>
</dbReference>
<accession>A0A2A4FR83</accession>
<evidence type="ECO:0000256" key="3">
    <source>
        <dbReference type="ARBA" id="ARBA00022630"/>
    </source>
</evidence>
<reference evidence="9 10" key="1">
    <citation type="submission" date="2017-09" db="EMBL/GenBank/DDBJ databases">
        <title>The Catabolism of 3,6-Dichlorosalicylic acid is Initiated by the Cytochrome P450 Monooxygenase DsmABC in Rhizorhabdus dicambivorans Ndbn-20.</title>
        <authorList>
            <person name="Na L."/>
        </authorList>
    </citation>
    <scope>NUCLEOTIDE SEQUENCE [LARGE SCALE GENOMIC DNA]</scope>
    <source>
        <strain evidence="9 10">Ndbn-20m</strain>
    </source>
</reference>
<dbReference type="AlphaFoldDB" id="A0A2A4FR83"/>
<dbReference type="Gene3D" id="1.10.540.10">
    <property type="entry name" value="Acyl-CoA dehydrogenase/oxidase, N-terminal domain"/>
    <property type="match status" value="1"/>
</dbReference>
<dbReference type="Gene3D" id="2.40.110.10">
    <property type="entry name" value="Butyryl-CoA Dehydrogenase, subunit A, domain 2"/>
    <property type="match status" value="1"/>
</dbReference>
<feature type="domain" description="Acyl-CoA dehydrogenase/oxidase N-terminal" evidence="8">
    <location>
        <begin position="30"/>
        <end position="132"/>
    </location>
</feature>
<dbReference type="PROSITE" id="PS00073">
    <property type="entry name" value="ACYL_COA_DH_2"/>
    <property type="match status" value="1"/>
</dbReference>
<dbReference type="InterPro" id="IPR006091">
    <property type="entry name" value="Acyl-CoA_Oxase/DH_mid-dom"/>
</dbReference>
<evidence type="ECO:0000259" key="7">
    <source>
        <dbReference type="Pfam" id="PF02770"/>
    </source>
</evidence>
<evidence type="ECO:0000259" key="8">
    <source>
        <dbReference type="Pfam" id="PF02771"/>
    </source>
</evidence>
<dbReference type="PANTHER" id="PTHR43884">
    <property type="entry name" value="ACYL-COA DEHYDROGENASE"/>
    <property type="match status" value="1"/>
</dbReference>
<evidence type="ECO:0000256" key="2">
    <source>
        <dbReference type="ARBA" id="ARBA00009347"/>
    </source>
</evidence>
<feature type="domain" description="Acyl-CoA oxidase/dehydrogenase middle" evidence="7">
    <location>
        <begin position="137"/>
        <end position="230"/>
    </location>
</feature>
<evidence type="ECO:0000256" key="5">
    <source>
        <dbReference type="RuleBase" id="RU362125"/>
    </source>
</evidence>
<keyword evidence="4 5" id="KW-0274">FAD</keyword>
<dbReference type="InterPro" id="IPR037069">
    <property type="entry name" value="AcylCoA_DH/ox_N_sf"/>
</dbReference>
<dbReference type="Pfam" id="PF00441">
    <property type="entry name" value="Acyl-CoA_dh_1"/>
    <property type="match status" value="1"/>
</dbReference>
<name>A0A2A4FR83_9SPHN</name>
<dbReference type="EMBL" id="NWUF01000024">
    <property type="protein sequence ID" value="PCE40667.1"/>
    <property type="molecule type" value="Genomic_DNA"/>
</dbReference>
<comment type="cofactor">
    <cofactor evidence="1 5">
        <name>FAD</name>
        <dbReference type="ChEBI" id="CHEBI:57692"/>
    </cofactor>
</comment>
<protein>
    <submittedName>
        <fullName evidence="9">Acyl-CoA dehydrogenase</fullName>
    </submittedName>
</protein>
<feature type="domain" description="Acyl-CoA dehydrogenase/oxidase C-terminal" evidence="6">
    <location>
        <begin position="242"/>
        <end position="399"/>
    </location>
</feature>